<name>A0A8J2ZIV6_9RHOB</name>
<proteinExistence type="predicted"/>
<dbReference type="SUPFAM" id="SSF51182">
    <property type="entry name" value="RmlC-like cupins"/>
    <property type="match status" value="1"/>
</dbReference>
<reference evidence="1" key="2">
    <citation type="submission" date="2020-09" db="EMBL/GenBank/DDBJ databases">
        <authorList>
            <person name="Sun Q."/>
            <person name="Zhou Y."/>
        </authorList>
    </citation>
    <scope>NUCLEOTIDE SEQUENCE</scope>
    <source>
        <strain evidence="1">CGMCC 1.15762</strain>
    </source>
</reference>
<organism evidence="1 2">
    <name type="scientific">Salipiger pallidus</name>
    <dbReference type="NCBI Taxonomy" id="1775170"/>
    <lineage>
        <taxon>Bacteria</taxon>
        <taxon>Pseudomonadati</taxon>
        <taxon>Pseudomonadota</taxon>
        <taxon>Alphaproteobacteria</taxon>
        <taxon>Rhodobacterales</taxon>
        <taxon>Roseobacteraceae</taxon>
        <taxon>Salipiger</taxon>
    </lineage>
</organism>
<dbReference type="InterPro" id="IPR014710">
    <property type="entry name" value="RmlC-like_jellyroll"/>
</dbReference>
<dbReference type="EMBL" id="BMJV01000003">
    <property type="protein sequence ID" value="GGG69978.1"/>
    <property type="molecule type" value="Genomic_DNA"/>
</dbReference>
<dbReference type="AlphaFoldDB" id="A0A8J2ZIV6"/>
<dbReference type="GO" id="GO:0047869">
    <property type="term" value="F:dimethylpropiothetin dethiomethylase activity"/>
    <property type="evidence" value="ECO:0007669"/>
    <property type="project" value="InterPro"/>
</dbReference>
<accession>A0A8J2ZIV6</accession>
<evidence type="ECO:0000313" key="2">
    <source>
        <dbReference type="Proteomes" id="UP000617145"/>
    </source>
</evidence>
<gene>
    <name evidence="1" type="ORF">GCM10011415_16870</name>
</gene>
<reference evidence="1" key="1">
    <citation type="journal article" date="2014" name="Int. J. Syst. Evol. Microbiol.">
        <title>Complete genome sequence of Corynebacterium casei LMG S-19264T (=DSM 44701T), isolated from a smear-ripened cheese.</title>
        <authorList>
            <consortium name="US DOE Joint Genome Institute (JGI-PGF)"/>
            <person name="Walter F."/>
            <person name="Albersmeier A."/>
            <person name="Kalinowski J."/>
            <person name="Ruckert C."/>
        </authorList>
    </citation>
    <scope>NUCLEOTIDE SEQUENCE</scope>
    <source>
        <strain evidence="1">CGMCC 1.15762</strain>
    </source>
</reference>
<protein>
    <submittedName>
        <fullName evidence="1">Transcriptional regulator</fullName>
    </submittedName>
</protein>
<comment type="caution">
    <text evidence="1">The sequence shown here is derived from an EMBL/GenBank/DDBJ whole genome shotgun (WGS) entry which is preliminary data.</text>
</comment>
<dbReference type="InterPro" id="IPR011051">
    <property type="entry name" value="RmlC_Cupin_sf"/>
</dbReference>
<evidence type="ECO:0000313" key="1">
    <source>
        <dbReference type="EMBL" id="GGG69978.1"/>
    </source>
</evidence>
<dbReference type="Pfam" id="PF16867">
    <property type="entry name" value="DMSP_lyase"/>
    <property type="match status" value="1"/>
</dbReference>
<dbReference type="Proteomes" id="UP000617145">
    <property type="component" value="Unassembled WGS sequence"/>
</dbReference>
<dbReference type="RefSeq" id="WP_188789789.1">
    <property type="nucleotide sequence ID" value="NZ_BMJV01000003.1"/>
</dbReference>
<dbReference type="InterPro" id="IPR031723">
    <property type="entry name" value="DMSP_lyase"/>
</dbReference>
<keyword evidence="2" id="KW-1185">Reference proteome</keyword>
<dbReference type="Gene3D" id="2.60.120.10">
    <property type="entry name" value="Jelly Rolls"/>
    <property type="match status" value="1"/>
</dbReference>
<sequence>MRADTLETFLSVALDAAEHHATDDRSRASLAMIRERLSDIPPGEHAADAEMPPVVSQWLGPALRNAPQAPRLAPLLQAIRHIAPELRWSPKPSASEEVRERHANAMLVGPGGWENRPDVWIGLSLLAPDLRYPDHDHAPEETYLVLSGGEFRVGTPDWFTPGPGGSFYVPPGYEHAMRSGEEPLLALWMLKA</sequence>